<accession>A0ABN2QDQ4</accession>
<gene>
    <name evidence="2" type="ORF">GCM10009798_06460</name>
</gene>
<keyword evidence="1" id="KW-0812">Transmembrane</keyword>
<reference evidence="2 3" key="1">
    <citation type="journal article" date="2019" name="Int. J. Syst. Evol. Microbiol.">
        <title>The Global Catalogue of Microorganisms (GCM) 10K type strain sequencing project: providing services to taxonomists for standard genome sequencing and annotation.</title>
        <authorList>
            <consortium name="The Broad Institute Genomics Platform"/>
            <consortium name="The Broad Institute Genome Sequencing Center for Infectious Disease"/>
            <person name="Wu L."/>
            <person name="Ma J."/>
        </authorList>
    </citation>
    <scope>NUCLEOTIDE SEQUENCE [LARGE SCALE GENOMIC DNA]</scope>
    <source>
        <strain evidence="2 3">JCM 15309</strain>
    </source>
</reference>
<evidence type="ECO:0000313" key="2">
    <source>
        <dbReference type="EMBL" id="GAA1949934.1"/>
    </source>
</evidence>
<organism evidence="2 3">
    <name type="scientific">Nocardioides panacihumi</name>
    <dbReference type="NCBI Taxonomy" id="400774"/>
    <lineage>
        <taxon>Bacteria</taxon>
        <taxon>Bacillati</taxon>
        <taxon>Actinomycetota</taxon>
        <taxon>Actinomycetes</taxon>
        <taxon>Propionibacteriales</taxon>
        <taxon>Nocardioidaceae</taxon>
        <taxon>Nocardioides</taxon>
    </lineage>
</organism>
<keyword evidence="1" id="KW-1133">Transmembrane helix</keyword>
<evidence type="ECO:0008006" key="4">
    <source>
        <dbReference type="Google" id="ProtNLM"/>
    </source>
</evidence>
<dbReference type="EMBL" id="BAAAPB010000001">
    <property type="protein sequence ID" value="GAA1949934.1"/>
    <property type="molecule type" value="Genomic_DNA"/>
</dbReference>
<protein>
    <recommendedName>
        <fullName evidence="4">PH domain-containing protein</fullName>
    </recommendedName>
</protein>
<comment type="caution">
    <text evidence="2">The sequence shown here is derived from an EMBL/GenBank/DDBJ whole genome shotgun (WGS) entry which is preliminary data.</text>
</comment>
<dbReference type="Proteomes" id="UP001500571">
    <property type="component" value="Unassembled WGS sequence"/>
</dbReference>
<keyword evidence="3" id="KW-1185">Reference proteome</keyword>
<evidence type="ECO:0000256" key="1">
    <source>
        <dbReference type="SAM" id="Phobius"/>
    </source>
</evidence>
<proteinExistence type="predicted"/>
<feature type="transmembrane region" description="Helical" evidence="1">
    <location>
        <begin position="61"/>
        <end position="79"/>
    </location>
</feature>
<evidence type="ECO:0000313" key="3">
    <source>
        <dbReference type="Proteomes" id="UP001500571"/>
    </source>
</evidence>
<name>A0ABN2QDQ4_9ACTN</name>
<sequence>MGSSGTGAEVPSNIYVGFVDEGVETTAVLHVRFGRAMYAPLVPLVALLTAVATGADAGGVALLLLALLVTLGVATLTAFSHPVEVRGQILSVCGREQVARGPGGTVDLGRLSRARSVSYRGGLLSGRGLALFRTQIELQDEFGQRAMFGAWGWTPKREFQAVLRRAVADSHARMDPMTWWRLGFRNDQGVRVSPLRRFI</sequence>
<keyword evidence="1" id="KW-0472">Membrane</keyword>